<gene>
    <name evidence="10" type="ORF">NP493_546g03008</name>
</gene>
<evidence type="ECO:0000256" key="6">
    <source>
        <dbReference type="ARBA" id="ARBA00023136"/>
    </source>
</evidence>
<evidence type="ECO:0000256" key="5">
    <source>
        <dbReference type="ARBA" id="ARBA00023040"/>
    </source>
</evidence>
<evidence type="ECO:0000256" key="3">
    <source>
        <dbReference type="ARBA" id="ARBA00022692"/>
    </source>
</evidence>
<dbReference type="GO" id="GO:0005886">
    <property type="term" value="C:plasma membrane"/>
    <property type="evidence" value="ECO:0007669"/>
    <property type="project" value="UniProtKB-SubCell"/>
</dbReference>
<proteinExistence type="predicted"/>
<evidence type="ECO:0000313" key="10">
    <source>
        <dbReference type="EMBL" id="KAK2178370.1"/>
    </source>
</evidence>
<organism evidence="10 11">
    <name type="scientific">Ridgeia piscesae</name>
    <name type="common">Tubeworm</name>
    <dbReference type="NCBI Taxonomy" id="27915"/>
    <lineage>
        <taxon>Eukaryota</taxon>
        <taxon>Metazoa</taxon>
        <taxon>Spiralia</taxon>
        <taxon>Lophotrochozoa</taxon>
        <taxon>Annelida</taxon>
        <taxon>Polychaeta</taxon>
        <taxon>Sedentaria</taxon>
        <taxon>Canalipalpata</taxon>
        <taxon>Sabellida</taxon>
        <taxon>Siboglinidae</taxon>
        <taxon>Ridgeia</taxon>
    </lineage>
</organism>
<evidence type="ECO:0008006" key="12">
    <source>
        <dbReference type="Google" id="ProtNLM"/>
    </source>
</evidence>
<dbReference type="EMBL" id="JAODUO010000546">
    <property type="protein sequence ID" value="KAK2178370.1"/>
    <property type="molecule type" value="Genomic_DNA"/>
</dbReference>
<evidence type="ECO:0000256" key="9">
    <source>
        <dbReference type="SAM" id="Phobius"/>
    </source>
</evidence>
<dbReference type="InterPro" id="IPR000276">
    <property type="entry name" value="GPCR_Rhodpsn"/>
</dbReference>
<comment type="caution">
    <text evidence="10">The sequence shown here is derived from an EMBL/GenBank/DDBJ whole genome shotgun (WGS) entry which is preliminary data.</text>
</comment>
<evidence type="ECO:0000256" key="8">
    <source>
        <dbReference type="ARBA" id="ARBA00023224"/>
    </source>
</evidence>
<dbReference type="AlphaFoldDB" id="A0AAD9KW17"/>
<feature type="transmembrane region" description="Helical" evidence="9">
    <location>
        <begin position="96"/>
        <end position="117"/>
    </location>
</feature>
<dbReference type="GO" id="GO:0007218">
    <property type="term" value="P:neuropeptide signaling pathway"/>
    <property type="evidence" value="ECO:0007669"/>
    <property type="project" value="TreeGrafter"/>
</dbReference>
<evidence type="ECO:0000256" key="7">
    <source>
        <dbReference type="ARBA" id="ARBA00023170"/>
    </source>
</evidence>
<evidence type="ECO:0000256" key="1">
    <source>
        <dbReference type="ARBA" id="ARBA00004651"/>
    </source>
</evidence>
<feature type="transmembrane region" description="Helical" evidence="9">
    <location>
        <begin position="66"/>
        <end position="84"/>
    </location>
</feature>
<feature type="transmembrane region" description="Helical" evidence="9">
    <location>
        <begin position="138"/>
        <end position="159"/>
    </location>
</feature>
<dbReference type="Proteomes" id="UP001209878">
    <property type="component" value="Unassembled WGS sequence"/>
</dbReference>
<evidence type="ECO:0000256" key="4">
    <source>
        <dbReference type="ARBA" id="ARBA00022989"/>
    </source>
</evidence>
<evidence type="ECO:0000256" key="2">
    <source>
        <dbReference type="ARBA" id="ARBA00022475"/>
    </source>
</evidence>
<dbReference type="PANTHER" id="PTHR24230">
    <property type="entry name" value="G-PROTEIN COUPLED RECEPTOR"/>
    <property type="match status" value="1"/>
</dbReference>
<feature type="transmembrane region" description="Helical" evidence="9">
    <location>
        <begin position="32"/>
        <end position="54"/>
    </location>
</feature>
<keyword evidence="4 9" id="KW-1133">Transmembrane helix</keyword>
<name>A0AAD9KW17_RIDPI</name>
<keyword evidence="5" id="KW-0297">G-protein coupled receptor</keyword>
<protein>
    <recommendedName>
        <fullName evidence="12">G-protein coupled receptors family 1 profile domain-containing protein</fullName>
    </recommendedName>
</protein>
<sequence length="182" mass="20054">MMNDSANTFSIPTEILNVSDHVSAHITVKVPIASISGFLICLLGIPGNLFVIAVYACRMPTSTRMYMFELAIADLEVCVIGVFLTSVKLTEISLEITTFCVHASIVYSTLLLSFVSIERLMAVRRPHSFNLSPRRKKWPLVVIAFVAVFCAKVLTIARVNKRFKKTAYPPSGPVTNGGEDDK</sequence>
<dbReference type="Gene3D" id="1.20.1070.10">
    <property type="entry name" value="Rhodopsin 7-helix transmembrane proteins"/>
    <property type="match status" value="1"/>
</dbReference>
<reference evidence="10" key="1">
    <citation type="journal article" date="2023" name="Mol. Biol. Evol.">
        <title>Third-Generation Sequencing Reveals the Adaptive Role of the Epigenome in Three Deep-Sea Polychaetes.</title>
        <authorList>
            <person name="Perez M."/>
            <person name="Aroh O."/>
            <person name="Sun Y."/>
            <person name="Lan Y."/>
            <person name="Juniper S.K."/>
            <person name="Young C.R."/>
            <person name="Angers B."/>
            <person name="Qian P.Y."/>
        </authorList>
    </citation>
    <scope>NUCLEOTIDE SEQUENCE</scope>
    <source>
        <strain evidence="10">R07B-5</strain>
    </source>
</reference>
<keyword evidence="2" id="KW-1003">Cell membrane</keyword>
<accession>A0AAD9KW17</accession>
<keyword evidence="3 9" id="KW-0812">Transmembrane</keyword>
<comment type="subcellular location">
    <subcellularLocation>
        <location evidence="1">Cell membrane</location>
        <topology evidence="1">Multi-pass membrane protein</topology>
    </subcellularLocation>
</comment>
<dbReference type="SUPFAM" id="SSF81321">
    <property type="entry name" value="Family A G protein-coupled receptor-like"/>
    <property type="match status" value="1"/>
</dbReference>
<dbReference type="GO" id="GO:0008528">
    <property type="term" value="F:G protein-coupled peptide receptor activity"/>
    <property type="evidence" value="ECO:0007669"/>
    <property type="project" value="TreeGrafter"/>
</dbReference>
<dbReference type="Pfam" id="PF00001">
    <property type="entry name" value="7tm_1"/>
    <property type="match status" value="1"/>
</dbReference>
<keyword evidence="7" id="KW-0675">Receptor</keyword>
<keyword evidence="6 9" id="KW-0472">Membrane</keyword>
<dbReference type="PANTHER" id="PTHR24230:SF75">
    <property type="entry name" value="RELAXIN FAMILY PEPTIDE RECEPTOR 3"/>
    <property type="match status" value="1"/>
</dbReference>
<evidence type="ECO:0000313" key="11">
    <source>
        <dbReference type="Proteomes" id="UP001209878"/>
    </source>
</evidence>
<dbReference type="PRINTS" id="PR00237">
    <property type="entry name" value="GPCRRHODOPSN"/>
</dbReference>
<dbReference type="CDD" id="cd00637">
    <property type="entry name" value="7tm_classA_rhodopsin-like"/>
    <property type="match status" value="1"/>
</dbReference>
<keyword evidence="8" id="KW-0807">Transducer</keyword>
<keyword evidence="11" id="KW-1185">Reference proteome</keyword>